<keyword evidence="1" id="KW-0472">Membrane</keyword>
<sequence length="801" mass="90602">MDPRGHVAEFNRLVLVTTSLWRLPSSDTQPGHGALLRRLLNQEPGCVRPGHAWLRVDPEPDTALPDAPTDPLRHLRDDAAADLLEWLQEQVRAAWQALSRAELPREEAQPRRRLAALRHRVVLDAQRFLAVTEPDGPARRRPVLPPGVPPFHVVIELRFDHLAGAPVCEIGVSVWSGPPAHPGYCPPDLPDLHRRWEAEHGTVDLDLDRTAAYFDNDIAVRAHRLLATHLRTREFRVFGARYELPVFWVAVPTDLPAEPDDYLTAPRADLTRRLLNRFLEGYDTREAGVTQTVINARSLVLRKLAPGTDFRPRYLILPARPGLRVPRANSAAQAQEITNATIITALTDVEARLGAHLNQVQSDLEIWKNHLSVYRAVAERGFRLWDGLSTHLPVRRWFRLGRVHRGVELLHQILLQGVADLAQLGTFTRESLASIDELVETYRATFEVTLSERRHHNLRTAIASSVLVRQVRRLGDQTLRDVAEVKQDYEDLLKAITYAFDERRVRESDALQKSNFRLSVVLALITVVTVLDALVDMKPSDARDDLTVEPGWVTLFGGGLRLAQWAGTASALVGGATLVALSLFGALSFRRGRLGSRDFRRIYDGGTGRARRGLWHFLKDSFTESLNDYTRRPVRHWSALDADLADRFAALWDRASAMDHVERDDRRGRDIRRQSRRVEQWGLHTLLLTERARRMYRYRLPLLTCAYRACTLVPGSFVPALDANRRMNMVADSDFALSLRRIGLTWEEATDVDRLVHLLAARSTTVAAVLHSLREHGLDANLLNDPAAREEMLRKVRATLG</sequence>
<name>A0ABN2KAR3_9ACTN</name>
<proteinExistence type="predicted"/>
<accession>A0ABN2KAR3</accession>
<protein>
    <submittedName>
        <fullName evidence="2">Uncharacterized protein</fullName>
    </submittedName>
</protein>
<dbReference type="EMBL" id="BAAALS010000009">
    <property type="protein sequence ID" value="GAA1751925.1"/>
    <property type="molecule type" value="Genomic_DNA"/>
</dbReference>
<organism evidence="2 3">
    <name type="scientific">Luedemannella helvata</name>
    <dbReference type="NCBI Taxonomy" id="349315"/>
    <lineage>
        <taxon>Bacteria</taxon>
        <taxon>Bacillati</taxon>
        <taxon>Actinomycetota</taxon>
        <taxon>Actinomycetes</taxon>
        <taxon>Micromonosporales</taxon>
        <taxon>Micromonosporaceae</taxon>
        <taxon>Luedemannella</taxon>
    </lineage>
</organism>
<feature type="transmembrane region" description="Helical" evidence="1">
    <location>
        <begin position="562"/>
        <end position="587"/>
    </location>
</feature>
<keyword evidence="1" id="KW-0812">Transmembrane</keyword>
<reference evidence="2 3" key="1">
    <citation type="journal article" date="2019" name="Int. J. Syst. Evol. Microbiol.">
        <title>The Global Catalogue of Microorganisms (GCM) 10K type strain sequencing project: providing services to taxonomists for standard genome sequencing and annotation.</title>
        <authorList>
            <consortium name="The Broad Institute Genomics Platform"/>
            <consortium name="The Broad Institute Genome Sequencing Center for Infectious Disease"/>
            <person name="Wu L."/>
            <person name="Ma J."/>
        </authorList>
    </citation>
    <scope>NUCLEOTIDE SEQUENCE [LARGE SCALE GENOMIC DNA]</scope>
    <source>
        <strain evidence="2 3">JCM 13249</strain>
    </source>
</reference>
<comment type="caution">
    <text evidence="2">The sequence shown here is derived from an EMBL/GenBank/DDBJ whole genome shotgun (WGS) entry which is preliminary data.</text>
</comment>
<evidence type="ECO:0000256" key="1">
    <source>
        <dbReference type="SAM" id="Phobius"/>
    </source>
</evidence>
<keyword evidence="3" id="KW-1185">Reference proteome</keyword>
<evidence type="ECO:0000313" key="3">
    <source>
        <dbReference type="Proteomes" id="UP001500655"/>
    </source>
</evidence>
<gene>
    <name evidence="2" type="ORF">GCM10009681_23660</name>
</gene>
<keyword evidence="1" id="KW-1133">Transmembrane helix</keyword>
<evidence type="ECO:0000313" key="2">
    <source>
        <dbReference type="EMBL" id="GAA1751925.1"/>
    </source>
</evidence>
<dbReference type="RefSeq" id="WP_344080065.1">
    <property type="nucleotide sequence ID" value="NZ_BAAALS010000009.1"/>
</dbReference>
<dbReference type="Proteomes" id="UP001500655">
    <property type="component" value="Unassembled WGS sequence"/>
</dbReference>